<organism evidence="1 2">
    <name type="scientific">Psychrobacillus psychrotolerans</name>
    <dbReference type="NCBI Taxonomy" id="126156"/>
    <lineage>
        <taxon>Bacteria</taxon>
        <taxon>Bacillati</taxon>
        <taxon>Bacillota</taxon>
        <taxon>Bacilli</taxon>
        <taxon>Bacillales</taxon>
        <taxon>Bacillaceae</taxon>
        <taxon>Psychrobacillus</taxon>
    </lineage>
</organism>
<name>A0A1I5W4Y3_9BACI</name>
<dbReference type="EMBL" id="FOXU01000001">
    <property type="protein sequence ID" value="SFQ14677.1"/>
    <property type="molecule type" value="Genomic_DNA"/>
</dbReference>
<dbReference type="OrthoDB" id="2168558at2"/>
<protein>
    <submittedName>
        <fullName evidence="1">HNH/ENDO VII superfamily nuclease with conserved GHE residues</fullName>
    </submittedName>
</protein>
<gene>
    <name evidence="1" type="ORF">SAMN05421670_1101</name>
</gene>
<proteinExistence type="predicted"/>
<sequence length="111" mass="13311">MPFKVSFVKTEIKISKTGREVIERMSQENKIQDGENKWRPLNEAAMAHKTDAVTWWNEVRRDYGPKSKEVREWMLDSNNYYLEHYSSYDTQRHKKRPSIDSHVLEVKLLII</sequence>
<dbReference type="Proteomes" id="UP000198734">
    <property type="component" value="Unassembled WGS sequence"/>
</dbReference>
<dbReference type="STRING" id="126156.SAMN05421670_1101"/>
<evidence type="ECO:0000313" key="1">
    <source>
        <dbReference type="EMBL" id="SFQ14677.1"/>
    </source>
</evidence>
<dbReference type="RefSeq" id="WP_093534927.1">
    <property type="nucleotide sequence ID" value="NZ_FOXU01000001.1"/>
</dbReference>
<keyword evidence="2" id="KW-1185">Reference proteome</keyword>
<accession>A0A1I5W4Y3</accession>
<reference evidence="2" key="1">
    <citation type="submission" date="2016-10" db="EMBL/GenBank/DDBJ databases">
        <authorList>
            <person name="Varghese N."/>
            <person name="Submissions S."/>
        </authorList>
    </citation>
    <scope>NUCLEOTIDE SEQUENCE [LARGE SCALE GENOMIC DNA]</scope>
    <source>
        <strain evidence="2">DSM 11706</strain>
    </source>
</reference>
<dbReference type="AlphaFoldDB" id="A0A1I5W4Y3"/>
<evidence type="ECO:0000313" key="2">
    <source>
        <dbReference type="Proteomes" id="UP000198734"/>
    </source>
</evidence>